<protein>
    <submittedName>
        <fullName evidence="1">Uncharacterized protein</fullName>
    </submittedName>
</protein>
<dbReference type="EMBL" id="UYWW01000286">
    <property type="protein sequence ID" value="VDM07998.1"/>
    <property type="molecule type" value="Genomic_DNA"/>
</dbReference>
<evidence type="ECO:0000313" key="2">
    <source>
        <dbReference type="Proteomes" id="UP000270924"/>
    </source>
</evidence>
<dbReference type="OrthoDB" id="5823879at2759"/>
<accession>A0A3P7FB36</accession>
<dbReference type="Proteomes" id="UP000270924">
    <property type="component" value="Unassembled WGS sequence"/>
</dbReference>
<organism evidence="1 2">
    <name type="scientific">Wuchereria bancrofti</name>
    <dbReference type="NCBI Taxonomy" id="6293"/>
    <lineage>
        <taxon>Eukaryota</taxon>
        <taxon>Metazoa</taxon>
        <taxon>Ecdysozoa</taxon>
        <taxon>Nematoda</taxon>
        <taxon>Chromadorea</taxon>
        <taxon>Rhabditida</taxon>
        <taxon>Spirurina</taxon>
        <taxon>Spiruromorpha</taxon>
        <taxon>Filarioidea</taxon>
        <taxon>Onchocercidae</taxon>
        <taxon>Wuchereria</taxon>
    </lineage>
</organism>
<keyword evidence="2" id="KW-1185">Reference proteome</keyword>
<evidence type="ECO:0000313" key="1">
    <source>
        <dbReference type="EMBL" id="VDM07998.1"/>
    </source>
</evidence>
<gene>
    <name evidence="1" type="ORF">WBA_LOCUS1384</name>
</gene>
<reference evidence="1 2" key="1">
    <citation type="submission" date="2018-11" db="EMBL/GenBank/DDBJ databases">
        <authorList>
            <consortium name="Pathogen Informatics"/>
        </authorList>
    </citation>
    <scope>NUCLEOTIDE SEQUENCE [LARGE SCALE GENOMIC DNA]</scope>
</reference>
<sequence>MEKEQPGEEYDYFERAIRKTGCWEEHLTCADCISHTKDWRECKEEKHSNLLKKKEAMLSELFAEFIVDSDDCDVNDRSHMNHIDPYVYVPLDRSPRWFLDDNLFLKNNNDNRTREIVQNQAAFAYLQGDYITSMNLYFYLLENEPKNGNSNSIFALIDSIIRCGLKIAPINAPQLLFLLQKLHALVSTYDEQLQYWTESLEVYLATGTNTSDYLRNAILLCASVDLPEFWISISKNSPVSCVNLRIGSLCRAIYILENSLPSKAKCFDSYDLQQMKAELQNLCNKEKLSEAKAAVCIDLMRNEKTKATEINRLSLSKSFLRDKKAEDVVILEFIHRFYWLFADMNQQLVNFILQVS</sequence>
<dbReference type="OMA" id="FWISISK"/>
<name>A0A3P7FB36_WUCBA</name>
<dbReference type="AlphaFoldDB" id="A0A3P7FB36"/>
<proteinExistence type="predicted"/>
<dbReference type="InParanoid" id="A0A3P7FB36"/>